<dbReference type="InterPro" id="IPR041373">
    <property type="entry name" value="RT_RNaseH"/>
</dbReference>
<keyword evidence="3" id="KW-0540">Nuclease</keyword>
<keyword evidence="10" id="KW-1185">Reference proteome</keyword>
<dbReference type="SUPFAM" id="SSF56672">
    <property type="entry name" value="DNA/RNA polymerases"/>
    <property type="match status" value="1"/>
</dbReference>
<organism evidence="9 10">
    <name type="scientific">Tetracentron sinense</name>
    <name type="common">Spur-leaf</name>
    <dbReference type="NCBI Taxonomy" id="13715"/>
    <lineage>
        <taxon>Eukaryota</taxon>
        <taxon>Viridiplantae</taxon>
        <taxon>Streptophyta</taxon>
        <taxon>Embryophyta</taxon>
        <taxon>Tracheophyta</taxon>
        <taxon>Spermatophyta</taxon>
        <taxon>Magnoliopsida</taxon>
        <taxon>Trochodendrales</taxon>
        <taxon>Trochodendraceae</taxon>
        <taxon>Tetracentron</taxon>
    </lineage>
</organism>
<keyword evidence="6" id="KW-0695">RNA-directed DNA polymerase</keyword>
<evidence type="ECO:0000256" key="1">
    <source>
        <dbReference type="ARBA" id="ARBA00022679"/>
    </source>
</evidence>
<sequence>MLSLPIPLTIKSLRGFLGLTDYYRKFIKDYGKITGPLTSLLKRNSFIWTATATETLNQLKVAMVEPLVLKLPNFSRPLTIEYDAAGNVTAIKKWRPYLLGQRFVIKSDQQSLKYLLEQRIGTPLQQPWVSKLLGYSFVVEYKSEKENKVTDGLSRRGEDGTMMGVSRPVMSWLDDVQLANKDDPKIQLLMYRFEKGELDLRKYTRHKELLFYKGRFIMGAHSPLHSKVLNHLHESQSGGHSCYCKTLHRVRADFFWQGMRSYVR</sequence>
<evidence type="ECO:0000256" key="2">
    <source>
        <dbReference type="ARBA" id="ARBA00022695"/>
    </source>
</evidence>
<evidence type="ECO:0000313" key="10">
    <source>
        <dbReference type="Proteomes" id="UP000655225"/>
    </source>
</evidence>
<keyword evidence="2" id="KW-0548">Nucleotidyltransferase</keyword>
<dbReference type="EMBL" id="JABCRI010000014">
    <property type="protein sequence ID" value="KAF8394115.1"/>
    <property type="molecule type" value="Genomic_DNA"/>
</dbReference>
<reference evidence="9 10" key="1">
    <citation type="submission" date="2020-04" db="EMBL/GenBank/DDBJ databases">
        <title>Plant Genome Project.</title>
        <authorList>
            <person name="Zhang R.-G."/>
        </authorList>
    </citation>
    <scope>NUCLEOTIDE SEQUENCE [LARGE SCALE GENOMIC DNA]</scope>
    <source>
        <strain evidence="9">YNK0</strain>
        <tissue evidence="9">Leaf</tissue>
    </source>
</reference>
<keyword evidence="1" id="KW-0808">Transferase</keyword>
<gene>
    <name evidence="9" type="ORF">HHK36_020320</name>
</gene>
<comment type="caution">
    <text evidence="9">The sequence shown here is derived from an EMBL/GenBank/DDBJ whole genome shotgun (WGS) entry which is preliminary data.</text>
</comment>
<dbReference type="OrthoDB" id="1909920at2759"/>
<dbReference type="GO" id="GO:0016787">
    <property type="term" value="F:hydrolase activity"/>
    <property type="evidence" value="ECO:0007669"/>
    <property type="project" value="UniProtKB-KW"/>
</dbReference>
<evidence type="ECO:0000256" key="5">
    <source>
        <dbReference type="ARBA" id="ARBA00022801"/>
    </source>
</evidence>
<evidence type="ECO:0000256" key="4">
    <source>
        <dbReference type="ARBA" id="ARBA00022759"/>
    </source>
</evidence>
<dbReference type="Pfam" id="PF17921">
    <property type="entry name" value="Integrase_H2C2"/>
    <property type="match status" value="1"/>
</dbReference>
<protein>
    <recommendedName>
        <fullName evidence="11">Reverse transcriptase/retrotransposon-derived protein RNase H-like domain-containing protein</fullName>
    </recommendedName>
</protein>
<dbReference type="InterPro" id="IPR043128">
    <property type="entry name" value="Rev_trsase/Diguanyl_cyclase"/>
</dbReference>
<keyword evidence="5" id="KW-0378">Hydrolase</keyword>
<dbReference type="PANTHER" id="PTHR37984">
    <property type="entry name" value="PROTEIN CBG26694"/>
    <property type="match status" value="1"/>
</dbReference>
<dbReference type="Gene3D" id="3.30.70.270">
    <property type="match status" value="1"/>
</dbReference>
<evidence type="ECO:0000256" key="3">
    <source>
        <dbReference type="ARBA" id="ARBA00022722"/>
    </source>
</evidence>
<evidence type="ECO:0000259" key="7">
    <source>
        <dbReference type="Pfam" id="PF17917"/>
    </source>
</evidence>
<dbReference type="FunFam" id="3.30.70.270:FF:000020">
    <property type="entry name" value="Transposon Tf2-6 polyprotein-like Protein"/>
    <property type="match status" value="1"/>
</dbReference>
<dbReference type="GO" id="GO:0003964">
    <property type="term" value="F:RNA-directed DNA polymerase activity"/>
    <property type="evidence" value="ECO:0007669"/>
    <property type="project" value="UniProtKB-KW"/>
</dbReference>
<evidence type="ECO:0000256" key="6">
    <source>
        <dbReference type="ARBA" id="ARBA00022918"/>
    </source>
</evidence>
<proteinExistence type="predicted"/>
<evidence type="ECO:0008006" key="11">
    <source>
        <dbReference type="Google" id="ProtNLM"/>
    </source>
</evidence>
<dbReference type="GO" id="GO:0004519">
    <property type="term" value="F:endonuclease activity"/>
    <property type="evidence" value="ECO:0007669"/>
    <property type="project" value="UniProtKB-KW"/>
</dbReference>
<name>A0A834YTU2_TETSI</name>
<dbReference type="Gene3D" id="1.10.340.70">
    <property type="match status" value="1"/>
</dbReference>
<accession>A0A834YTU2</accession>
<evidence type="ECO:0000313" key="9">
    <source>
        <dbReference type="EMBL" id="KAF8394115.1"/>
    </source>
</evidence>
<dbReference type="InterPro" id="IPR041588">
    <property type="entry name" value="Integrase_H2C2"/>
</dbReference>
<evidence type="ECO:0000259" key="8">
    <source>
        <dbReference type="Pfam" id="PF17921"/>
    </source>
</evidence>
<feature type="domain" description="Reverse transcriptase RNase H-like" evidence="7">
    <location>
        <begin position="79"/>
        <end position="135"/>
    </location>
</feature>
<dbReference type="Pfam" id="PF17917">
    <property type="entry name" value="RT_RNaseH"/>
    <property type="match status" value="1"/>
</dbReference>
<dbReference type="PANTHER" id="PTHR37984:SF5">
    <property type="entry name" value="PROTEIN NYNRIN-LIKE"/>
    <property type="match status" value="1"/>
</dbReference>
<dbReference type="AlphaFoldDB" id="A0A834YTU2"/>
<dbReference type="InterPro" id="IPR043502">
    <property type="entry name" value="DNA/RNA_pol_sf"/>
</dbReference>
<feature type="domain" description="Integrase zinc-binding" evidence="8">
    <location>
        <begin position="223"/>
        <end position="264"/>
    </location>
</feature>
<keyword evidence="4" id="KW-0255">Endonuclease</keyword>
<dbReference type="Proteomes" id="UP000655225">
    <property type="component" value="Unassembled WGS sequence"/>
</dbReference>
<dbReference type="OMA" id="HGRYEIS"/>
<dbReference type="InterPro" id="IPR050951">
    <property type="entry name" value="Retrovirus_Pol_polyprotein"/>
</dbReference>